<dbReference type="InterPro" id="IPR012340">
    <property type="entry name" value="NA-bd_OB-fold"/>
</dbReference>
<dbReference type="PROSITE" id="PS51687">
    <property type="entry name" value="SAM_MT_RNA_M5U"/>
    <property type="match status" value="1"/>
</dbReference>
<dbReference type="PANTHER" id="PTHR11061">
    <property type="entry name" value="RNA M5U METHYLTRANSFERASE"/>
    <property type="match status" value="1"/>
</dbReference>
<dbReference type="Pfam" id="PF05958">
    <property type="entry name" value="tRNA_U5-meth_tr"/>
    <property type="match status" value="1"/>
</dbReference>
<organism evidence="7 8">
    <name type="scientific">Zhihengliuella halotolerans</name>
    <dbReference type="NCBI Taxonomy" id="370736"/>
    <lineage>
        <taxon>Bacteria</taxon>
        <taxon>Bacillati</taxon>
        <taxon>Actinomycetota</taxon>
        <taxon>Actinomycetes</taxon>
        <taxon>Micrococcales</taxon>
        <taxon>Micrococcaceae</taxon>
        <taxon>Zhihengliuella</taxon>
    </lineage>
</organism>
<dbReference type="Proteomes" id="UP000292685">
    <property type="component" value="Unassembled WGS sequence"/>
</dbReference>
<name>A0A4Q8AAQ7_9MICC</name>
<comment type="caution">
    <text evidence="7">The sequence shown here is derived from an EMBL/GenBank/DDBJ whole genome shotgun (WGS) entry which is preliminary data.</text>
</comment>
<dbReference type="SUPFAM" id="SSF53335">
    <property type="entry name" value="S-adenosyl-L-methionine-dependent methyltransferases"/>
    <property type="match status" value="1"/>
</dbReference>
<evidence type="ECO:0000259" key="6">
    <source>
        <dbReference type="PROSITE" id="PS50926"/>
    </source>
</evidence>
<feature type="binding site" evidence="4">
    <location>
        <position position="348"/>
    </location>
    <ligand>
        <name>S-adenosyl-L-methionine</name>
        <dbReference type="ChEBI" id="CHEBI:59789"/>
    </ligand>
</feature>
<keyword evidence="8" id="KW-1185">Reference proteome</keyword>
<dbReference type="RefSeq" id="WP_130449393.1">
    <property type="nucleotide sequence ID" value="NZ_SHLA01000001.1"/>
</dbReference>
<sequence length="472" mass="50533">MTQPAAPESAPHVELTIGPVAHGGHFVSRHEGRVVFVRHGLPGERVRARLTEHDDGARFWRADVVDVLDASSDRQDHVWDQADALVAARASIHVAGGAEFGHIRLDAQRRLKAEVFAEHLERGAGIDAAALGFAGVEAVAREDELGRFWRTRMAFAVDAGGRLSMHPHRSDELVAVTSMPLASREIQRLSPWDVDFSGFARVEIAAPAGGDEALVLLVPVEGQNDAAGVRRAARAVMAQLPLSASVAVLTQSGGSAADGRGALQRISGRTWLSESVELASGDTHDYRVTGEGFWQIHRAAPATLTEAVLGIVAPEPGQAVADLYAGAGLFTLPLAERVGAGGRVLSIEGAPGTSKDARRNLHEYRQALIAQGRVERTLRDQLQRLSGGRGTRELDAVVLDPPRAGAGKRAVELIAAAKPAKIAYVSCDPASFARDTADLRRRGYELVAARVFDLYPNTHHLETVGHFARVRP</sequence>
<dbReference type="GO" id="GO:0070475">
    <property type="term" value="P:rRNA base methylation"/>
    <property type="evidence" value="ECO:0007669"/>
    <property type="project" value="TreeGrafter"/>
</dbReference>
<keyword evidence="2 4" id="KW-0808">Transferase</keyword>
<evidence type="ECO:0000313" key="8">
    <source>
        <dbReference type="Proteomes" id="UP000292685"/>
    </source>
</evidence>
<dbReference type="OrthoDB" id="9804590at2"/>
<evidence type="ECO:0000256" key="2">
    <source>
        <dbReference type="ARBA" id="ARBA00022679"/>
    </source>
</evidence>
<feature type="binding site" evidence="4">
    <location>
        <position position="295"/>
    </location>
    <ligand>
        <name>S-adenosyl-L-methionine</name>
        <dbReference type="ChEBI" id="CHEBI:59789"/>
    </ligand>
</feature>
<proteinExistence type="inferred from homology"/>
<dbReference type="PANTHER" id="PTHR11061:SF30">
    <property type="entry name" value="TRNA (URACIL(54)-C(5))-METHYLTRANSFERASE"/>
    <property type="match status" value="1"/>
</dbReference>
<feature type="active site" description="Nucleophile" evidence="4">
    <location>
        <position position="427"/>
    </location>
</feature>
<comment type="similarity">
    <text evidence="4">Belongs to the class I-like SAM-binding methyltransferase superfamily. RNA M5U methyltransferase family.</text>
</comment>
<feature type="domain" description="TRAM" evidence="6">
    <location>
        <begin position="6"/>
        <end position="66"/>
    </location>
</feature>
<dbReference type="PROSITE" id="PS50926">
    <property type="entry name" value="TRAM"/>
    <property type="match status" value="1"/>
</dbReference>
<feature type="active site" evidence="5">
    <location>
        <position position="427"/>
    </location>
</feature>
<evidence type="ECO:0000256" key="1">
    <source>
        <dbReference type="ARBA" id="ARBA00022603"/>
    </source>
</evidence>
<accession>A0A4Q8AAQ7</accession>
<dbReference type="InterPro" id="IPR010280">
    <property type="entry name" value="U5_MeTrfase_fam"/>
</dbReference>
<evidence type="ECO:0000256" key="5">
    <source>
        <dbReference type="PROSITE-ProRule" id="PRU10015"/>
    </source>
</evidence>
<dbReference type="InterPro" id="IPR029063">
    <property type="entry name" value="SAM-dependent_MTases_sf"/>
</dbReference>
<feature type="binding site" evidence="4">
    <location>
        <position position="324"/>
    </location>
    <ligand>
        <name>S-adenosyl-L-methionine</name>
        <dbReference type="ChEBI" id="CHEBI:59789"/>
    </ligand>
</feature>
<dbReference type="GO" id="GO:0070041">
    <property type="term" value="F:rRNA (uridine-C5-)-methyltransferase activity"/>
    <property type="evidence" value="ECO:0007669"/>
    <property type="project" value="TreeGrafter"/>
</dbReference>
<gene>
    <name evidence="7" type="ORF">EV380_0715</name>
</gene>
<dbReference type="EMBL" id="SHLA01000001">
    <property type="protein sequence ID" value="RZU61158.1"/>
    <property type="molecule type" value="Genomic_DNA"/>
</dbReference>
<dbReference type="SUPFAM" id="SSF50249">
    <property type="entry name" value="Nucleic acid-binding proteins"/>
    <property type="match status" value="1"/>
</dbReference>
<evidence type="ECO:0000313" key="7">
    <source>
        <dbReference type="EMBL" id="RZU61158.1"/>
    </source>
</evidence>
<protein>
    <submittedName>
        <fullName evidence="7">tRNA/tmRNA/rRNA uracil-C5-methylase (TrmA/RlmC/RlmD family)</fullName>
    </submittedName>
</protein>
<dbReference type="PROSITE" id="PS01230">
    <property type="entry name" value="TRMA_1"/>
    <property type="match status" value="1"/>
</dbReference>
<dbReference type="Gene3D" id="2.40.50.140">
    <property type="entry name" value="Nucleic acid-binding proteins"/>
    <property type="match status" value="1"/>
</dbReference>
<dbReference type="InterPro" id="IPR030390">
    <property type="entry name" value="MeTrfase_TrmA_AS"/>
</dbReference>
<dbReference type="Pfam" id="PF01938">
    <property type="entry name" value="TRAM"/>
    <property type="match status" value="1"/>
</dbReference>
<keyword evidence="3 4" id="KW-0949">S-adenosyl-L-methionine</keyword>
<evidence type="ECO:0000256" key="3">
    <source>
        <dbReference type="ARBA" id="ARBA00022691"/>
    </source>
</evidence>
<reference evidence="7 8" key="1">
    <citation type="submission" date="2019-02" db="EMBL/GenBank/DDBJ databases">
        <title>Sequencing the genomes of 1000 actinobacteria strains.</title>
        <authorList>
            <person name="Klenk H.-P."/>
        </authorList>
    </citation>
    <scope>NUCLEOTIDE SEQUENCE [LARGE SCALE GENOMIC DNA]</scope>
    <source>
        <strain evidence="7 8">DSM 17364</strain>
    </source>
</reference>
<dbReference type="InterPro" id="IPR002792">
    <property type="entry name" value="TRAM_dom"/>
</dbReference>
<feature type="binding site" evidence="4">
    <location>
        <position position="400"/>
    </location>
    <ligand>
        <name>S-adenosyl-L-methionine</name>
        <dbReference type="ChEBI" id="CHEBI:59789"/>
    </ligand>
</feature>
<dbReference type="Gene3D" id="2.40.50.1070">
    <property type="match status" value="1"/>
</dbReference>
<dbReference type="Gene3D" id="3.40.50.150">
    <property type="entry name" value="Vaccinia Virus protein VP39"/>
    <property type="match status" value="1"/>
</dbReference>
<keyword evidence="1 4" id="KW-0489">Methyltransferase</keyword>
<evidence type="ECO:0000256" key="4">
    <source>
        <dbReference type="PROSITE-ProRule" id="PRU01024"/>
    </source>
</evidence>
<dbReference type="AlphaFoldDB" id="A0A4Q8AAQ7"/>